<sequence>MNMGKSVGRSAITGAGTLVAGPVGGAVAGNLAARVLPSSFDIRGQWTVNDGSTNCSCTLSFTAPGTWSGANLPRGDVRSSGCNNAQLASINDWRLDETLSGLEAELLLYARNGNRIAVLKRNGPDHYSGQLSTGQQITIWRQ</sequence>
<reference evidence="3 4" key="1">
    <citation type="submission" date="2020-10" db="EMBL/GenBank/DDBJ databases">
        <title>Aquamicrobium zhengzhouensis sp. nov., a exopolysaccharide producing bacterium isolated from farmland soil.</title>
        <authorList>
            <person name="Wang X."/>
        </authorList>
    </citation>
    <scope>NUCLEOTIDE SEQUENCE [LARGE SCALE GENOMIC DNA]</scope>
    <source>
        <strain evidence="4">cd-1</strain>
    </source>
</reference>
<dbReference type="InterPro" id="IPR021140">
    <property type="entry name" value="Inh/Omp19"/>
</dbReference>
<evidence type="ECO:0000259" key="2">
    <source>
        <dbReference type="Pfam" id="PF02974"/>
    </source>
</evidence>
<evidence type="ECO:0000256" key="1">
    <source>
        <dbReference type="ARBA" id="ARBA00022729"/>
    </source>
</evidence>
<dbReference type="Gene3D" id="2.40.128.10">
    <property type="match status" value="1"/>
</dbReference>
<accession>A0ABS0S8S6</accession>
<dbReference type="Pfam" id="PF02974">
    <property type="entry name" value="Inh"/>
    <property type="match status" value="1"/>
</dbReference>
<gene>
    <name evidence="3" type="ORF">IOD40_00220</name>
</gene>
<dbReference type="InterPro" id="IPR016085">
    <property type="entry name" value="Protease_inh_B-barrel_dom"/>
</dbReference>
<feature type="domain" description="Alkaline proteinase inhibitor/ Outer membrane lipoprotein Omp19" evidence="2">
    <location>
        <begin position="38"/>
        <end position="140"/>
    </location>
</feature>
<proteinExistence type="predicted"/>
<name>A0ABS0S8S6_9HYPH</name>
<keyword evidence="3" id="KW-0483">Metalloprotease inhibitor</keyword>
<keyword evidence="3" id="KW-0646">Protease inhibitor</keyword>
<dbReference type="Proteomes" id="UP000601789">
    <property type="component" value="Unassembled WGS sequence"/>
</dbReference>
<keyword evidence="3" id="KW-0481">Metalloenzyme inhibitor</keyword>
<keyword evidence="4" id="KW-1185">Reference proteome</keyword>
<dbReference type="RefSeq" id="WP_198473124.1">
    <property type="nucleotide sequence ID" value="NZ_JADGMQ010000001.1"/>
</dbReference>
<dbReference type="EMBL" id="JADGMQ010000001">
    <property type="protein sequence ID" value="MBI1619091.1"/>
    <property type="molecule type" value="Genomic_DNA"/>
</dbReference>
<evidence type="ECO:0000313" key="4">
    <source>
        <dbReference type="Proteomes" id="UP000601789"/>
    </source>
</evidence>
<comment type="caution">
    <text evidence="3">The sequence shown here is derived from an EMBL/GenBank/DDBJ whole genome shotgun (WGS) entry which is preliminary data.</text>
</comment>
<dbReference type="GO" id="GO:0030414">
    <property type="term" value="F:peptidase inhibitor activity"/>
    <property type="evidence" value="ECO:0007669"/>
    <property type="project" value="UniProtKB-KW"/>
</dbReference>
<evidence type="ECO:0000313" key="3">
    <source>
        <dbReference type="EMBL" id="MBI1619091.1"/>
    </source>
</evidence>
<organism evidence="3 4">
    <name type="scientific">Aquamicrobium zhengzhouense</name>
    <dbReference type="NCBI Taxonomy" id="2781738"/>
    <lineage>
        <taxon>Bacteria</taxon>
        <taxon>Pseudomonadati</taxon>
        <taxon>Pseudomonadota</taxon>
        <taxon>Alphaproteobacteria</taxon>
        <taxon>Hyphomicrobiales</taxon>
        <taxon>Phyllobacteriaceae</taxon>
        <taxon>Aquamicrobium</taxon>
    </lineage>
</organism>
<dbReference type="SUPFAM" id="SSF50882">
    <property type="entry name" value="beta-Barrel protease inhibitors"/>
    <property type="match status" value="1"/>
</dbReference>
<keyword evidence="1" id="KW-0732">Signal</keyword>
<protein>
    <submittedName>
        <fullName evidence="3">AprI/Inh family metalloprotease inhibitor</fullName>
    </submittedName>
</protein>